<dbReference type="AlphaFoldDB" id="A0A1J5QYR3"/>
<dbReference type="Pfam" id="PF00975">
    <property type="entry name" value="Thioesterase"/>
    <property type="match status" value="1"/>
</dbReference>
<evidence type="ECO:0000259" key="1">
    <source>
        <dbReference type="Pfam" id="PF00975"/>
    </source>
</evidence>
<dbReference type="SUPFAM" id="SSF53474">
    <property type="entry name" value="alpha/beta-Hydrolases"/>
    <property type="match status" value="1"/>
</dbReference>
<protein>
    <submittedName>
        <fullName evidence="2">Alpha/beta hydrolase family protein</fullName>
    </submittedName>
</protein>
<accession>A0A1J5QYR3</accession>
<dbReference type="GO" id="GO:0016787">
    <property type="term" value="F:hydrolase activity"/>
    <property type="evidence" value="ECO:0007669"/>
    <property type="project" value="UniProtKB-KW"/>
</dbReference>
<name>A0A1J5QYR3_9ZZZZ</name>
<organism evidence="2">
    <name type="scientific">mine drainage metagenome</name>
    <dbReference type="NCBI Taxonomy" id="410659"/>
    <lineage>
        <taxon>unclassified sequences</taxon>
        <taxon>metagenomes</taxon>
        <taxon>ecological metagenomes</taxon>
    </lineage>
</organism>
<reference evidence="2" key="1">
    <citation type="submission" date="2016-10" db="EMBL/GenBank/DDBJ databases">
        <title>Sequence of Gallionella enrichment culture.</title>
        <authorList>
            <person name="Poehlein A."/>
            <person name="Muehling M."/>
            <person name="Daniel R."/>
        </authorList>
    </citation>
    <scope>NUCLEOTIDE SEQUENCE</scope>
</reference>
<comment type="caution">
    <text evidence="2">The sequence shown here is derived from an EMBL/GenBank/DDBJ whole genome shotgun (WGS) entry which is preliminary data.</text>
</comment>
<dbReference type="EMBL" id="MLJW01000355">
    <property type="protein sequence ID" value="OIQ88857.1"/>
    <property type="molecule type" value="Genomic_DNA"/>
</dbReference>
<keyword evidence="2" id="KW-0378">Hydrolase</keyword>
<dbReference type="PANTHER" id="PTHR42103">
    <property type="entry name" value="ALPHA/BETA-HYDROLASES SUPERFAMILY PROTEIN"/>
    <property type="match status" value="1"/>
</dbReference>
<proteinExistence type="predicted"/>
<dbReference type="InterPro" id="IPR001031">
    <property type="entry name" value="Thioesterase"/>
</dbReference>
<sequence length="228" mass="24098">MNRHTLRERIPGPAGWIEVAVDSPPELEPRGLAVVAHPHPLHGGSLDNKVAQTLARAWVQLGFMAVRPNFRGVGQSEGVYDAGRGETEDLHALLEHYGSALAARLGVAAGSVPLALAGFSFGAYVAANLAHRLHQSGLEIGHLTLVGAAVVNFPVPPLLDAHGEPLAGRTLAIHGERDDVVPLAAVLDWARPQPHPILVMPGAGHFFHGMLTPLKNAICTWHGAQQVA</sequence>
<dbReference type="PANTHER" id="PTHR42103:SF2">
    <property type="entry name" value="AB HYDROLASE-1 DOMAIN-CONTAINING PROTEIN"/>
    <property type="match status" value="1"/>
</dbReference>
<evidence type="ECO:0000313" key="2">
    <source>
        <dbReference type="EMBL" id="OIQ88857.1"/>
    </source>
</evidence>
<dbReference type="Gene3D" id="3.40.50.1820">
    <property type="entry name" value="alpha/beta hydrolase"/>
    <property type="match status" value="1"/>
</dbReference>
<dbReference type="InterPro" id="IPR029058">
    <property type="entry name" value="AB_hydrolase_fold"/>
</dbReference>
<feature type="domain" description="Thioesterase" evidence="1">
    <location>
        <begin position="79"/>
        <end position="148"/>
    </location>
</feature>
<gene>
    <name evidence="2" type="ORF">GALL_292800</name>
</gene>